<keyword evidence="4" id="KW-1185">Reference proteome</keyword>
<dbReference type="SMART" id="SM00767">
    <property type="entry name" value="DCD"/>
    <property type="match status" value="1"/>
</dbReference>
<dbReference type="AlphaFoldDB" id="A0A6A4NXU6"/>
<feature type="compositionally biased region" description="Polar residues" evidence="1">
    <location>
        <begin position="9"/>
        <end position="21"/>
    </location>
</feature>
<accession>A0A6A4NXU6</accession>
<reference evidence="4" key="1">
    <citation type="journal article" date="2020" name="Nat. Commun.">
        <title>Genome sequence of the cluster root forming white lupin.</title>
        <authorList>
            <person name="Hufnagel B."/>
            <person name="Marques A."/>
            <person name="Soriano A."/>
            <person name="Marques L."/>
            <person name="Divol F."/>
            <person name="Doumas P."/>
            <person name="Sallet E."/>
            <person name="Mancinotti D."/>
            <person name="Carrere S."/>
            <person name="Marande W."/>
            <person name="Arribat S."/>
            <person name="Keller J."/>
            <person name="Huneau C."/>
            <person name="Blein T."/>
            <person name="Aime D."/>
            <person name="Laguerre M."/>
            <person name="Taylor J."/>
            <person name="Schubert V."/>
            <person name="Nelson M."/>
            <person name="Geu-Flores F."/>
            <person name="Crespi M."/>
            <person name="Gallardo-Guerrero K."/>
            <person name="Delaux P.-M."/>
            <person name="Salse J."/>
            <person name="Berges H."/>
            <person name="Guyot R."/>
            <person name="Gouzy J."/>
            <person name="Peret B."/>
        </authorList>
    </citation>
    <scope>NUCLEOTIDE SEQUENCE [LARGE SCALE GENOMIC DNA]</scope>
    <source>
        <strain evidence="4">cv. Amiga</strain>
    </source>
</reference>
<feature type="compositionally biased region" description="Polar residues" evidence="1">
    <location>
        <begin position="40"/>
        <end position="50"/>
    </location>
</feature>
<gene>
    <name evidence="3" type="ORF">Lalb_Chr19g0126291</name>
</gene>
<feature type="domain" description="DCD" evidence="2">
    <location>
        <begin position="176"/>
        <end position="303"/>
    </location>
</feature>
<comment type="caution">
    <text evidence="3">The sequence shown here is derived from an EMBL/GenBank/DDBJ whole genome shotgun (WGS) entry which is preliminary data.</text>
</comment>
<feature type="region of interest" description="Disordered" evidence="1">
    <location>
        <begin position="1"/>
        <end position="173"/>
    </location>
</feature>
<evidence type="ECO:0000259" key="2">
    <source>
        <dbReference type="PROSITE" id="PS51222"/>
    </source>
</evidence>
<dbReference type="EMBL" id="WOCE01000019">
    <property type="protein sequence ID" value="KAE9592159.1"/>
    <property type="molecule type" value="Genomic_DNA"/>
</dbReference>
<feature type="compositionally biased region" description="Basic residues" evidence="1">
    <location>
        <begin position="78"/>
        <end position="87"/>
    </location>
</feature>
<feature type="compositionally biased region" description="Basic residues" evidence="1">
    <location>
        <begin position="53"/>
        <end position="65"/>
    </location>
</feature>
<organism evidence="3 4">
    <name type="scientific">Lupinus albus</name>
    <name type="common">White lupine</name>
    <name type="synonym">Lupinus termis</name>
    <dbReference type="NCBI Taxonomy" id="3870"/>
    <lineage>
        <taxon>Eukaryota</taxon>
        <taxon>Viridiplantae</taxon>
        <taxon>Streptophyta</taxon>
        <taxon>Embryophyta</taxon>
        <taxon>Tracheophyta</taxon>
        <taxon>Spermatophyta</taxon>
        <taxon>Magnoliopsida</taxon>
        <taxon>eudicotyledons</taxon>
        <taxon>Gunneridae</taxon>
        <taxon>Pentapetalae</taxon>
        <taxon>rosids</taxon>
        <taxon>fabids</taxon>
        <taxon>Fabales</taxon>
        <taxon>Fabaceae</taxon>
        <taxon>Papilionoideae</taxon>
        <taxon>50 kb inversion clade</taxon>
        <taxon>genistoids sensu lato</taxon>
        <taxon>core genistoids</taxon>
        <taxon>Genisteae</taxon>
        <taxon>Lupinus</taxon>
    </lineage>
</organism>
<dbReference type="Pfam" id="PF10539">
    <property type="entry name" value="Dev_Cell_Death"/>
    <property type="match status" value="1"/>
</dbReference>
<protein>
    <submittedName>
        <fullName evidence="3">Putative development/cell death domain-containing protein</fullName>
    </submittedName>
</protein>
<evidence type="ECO:0000313" key="4">
    <source>
        <dbReference type="Proteomes" id="UP000447434"/>
    </source>
</evidence>
<sequence>MEQGDSKEASQNPPEVDSNAQSSEKDDSKKDTSLPKGSSKPESSKNSPQSLKAKSKVVKKFKASKLKTTTNNGSQPIRGRKRNRKNKKVLDNADELPKEKSLDAEKSKDKEIQDRSTTDNIPIEKKHQAKKSKAIELGKSEQKQKNKGFDKGARSGTNNGKHRGMENAESSEKKREKLGGFIFMCNAKTKPDCFRYRVMGVSIAKKDIVLGIKPGMKLFLYDFDLKLLYGIYKASSSGGMKLEPRAFGGNFPVQVRFNVTSDCFPLPESIFKKAIKENYDERNKFKTELTVRQVRKLTEFFRPVGIRSGVQPVHSPPRAVIRDREAPDGDRESWLRSHKERTVGDPYTNSNVNIYDLMSHERDHQTERREEIPRDLFLTEKSYRTYGLQGDRRNFSFASQVNPIREPYERDYESEHLYHRDPIYRHNAPAHVESLRANPLHLNESEYQTYHHGAISGRTEDPYHAYRYGASPRDPYLPPLSREEITSSPYLVGGRNLIGTDHLQRREALQDRLYSTYSASDALSEYNRMQHSQPYHGERSETTTVPVSSRYSFAGPSYLFR</sequence>
<feature type="compositionally biased region" description="Basic and acidic residues" evidence="1">
    <location>
        <begin position="88"/>
        <end position="126"/>
    </location>
</feature>
<evidence type="ECO:0000313" key="3">
    <source>
        <dbReference type="EMBL" id="KAE9592159.1"/>
    </source>
</evidence>
<dbReference type="InterPro" id="IPR013989">
    <property type="entry name" value="Dev_and_cell_death_domain"/>
</dbReference>
<feature type="compositionally biased region" description="Basic and acidic residues" evidence="1">
    <location>
        <begin position="163"/>
        <end position="173"/>
    </location>
</feature>
<dbReference type="PANTHER" id="PTHR46444:SF3">
    <property type="entry name" value="DCD (DEVELOPMENT AND CELL DEATH) DOMAIN PROTEIN"/>
    <property type="match status" value="1"/>
</dbReference>
<name>A0A6A4NXU6_LUPAL</name>
<feature type="compositionally biased region" description="Basic and acidic residues" evidence="1">
    <location>
        <begin position="23"/>
        <end position="33"/>
    </location>
</feature>
<dbReference type="OrthoDB" id="1920894at2759"/>
<evidence type="ECO:0000256" key="1">
    <source>
        <dbReference type="SAM" id="MobiDB-lite"/>
    </source>
</evidence>
<dbReference type="PANTHER" id="PTHR46444">
    <property type="entry name" value="DCD (DEVELOPMENT AND CELL DEATH) DOMAIN PROTEIN-RELATED"/>
    <property type="match status" value="1"/>
</dbReference>
<proteinExistence type="predicted"/>
<dbReference type="PROSITE" id="PS51222">
    <property type="entry name" value="DCD"/>
    <property type="match status" value="1"/>
</dbReference>
<dbReference type="Proteomes" id="UP000447434">
    <property type="component" value="Chromosome 19"/>
</dbReference>
<feature type="compositionally biased region" description="Basic and acidic residues" evidence="1">
    <location>
        <begin position="133"/>
        <end position="153"/>
    </location>
</feature>